<reference evidence="2 3" key="1">
    <citation type="journal article" date="2018" name="Front. Plant Sci.">
        <title>Red Clover (Trifolium pratense) and Zigzag Clover (T. medium) - A Picture of Genomic Similarities and Differences.</title>
        <authorList>
            <person name="Dluhosova J."/>
            <person name="Istvanek J."/>
            <person name="Nedelnik J."/>
            <person name="Repkova J."/>
        </authorList>
    </citation>
    <scope>NUCLEOTIDE SEQUENCE [LARGE SCALE GENOMIC DNA]</scope>
    <source>
        <strain evidence="3">cv. 10/8</strain>
        <tissue evidence="2">Leaf</tissue>
    </source>
</reference>
<feature type="non-terminal residue" evidence="2">
    <location>
        <position position="68"/>
    </location>
</feature>
<proteinExistence type="predicted"/>
<comment type="caution">
    <text evidence="2">The sequence shown here is derived from an EMBL/GenBank/DDBJ whole genome shotgun (WGS) entry which is preliminary data.</text>
</comment>
<evidence type="ECO:0000313" key="2">
    <source>
        <dbReference type="EMBL" id="MCI04106.1"/>
    </source>
</evidence>
<dbReference type="Proteomes" id="UP000265520">
    <property type="component" value="Unassembled WGS sequence"/>
</dbReference>
<dbReference type="EMBL" id="LXQA010054323">
    <property type="protein sequence ID" value="MCI04106.1"/>
    <property type="molecule type" value="Genomic_DNA"/>
</dbReference>
<organism evidence="2 3">
    <name type="scientific">Trifolium medium</name>
    <dbReference type="NCBI Taxonomy" id="97028"/>
    <lineage>
        <taxon>Eukaryota</taxon>
        <taxon>Viridiplantae</taxon>
        <taxon>Streptophyta</taxon>
        <taxon>Embryophyta</taxon>
        <taxon>Tracheophyta</taxon>
        <taxon>Spermatophyta</taxon>
        <taxon>Magnoliopsida</taxon>
        <taxon>eudicotyledons</taxon>
        <taxon>Gunneridae</taxon>
        <taxon>Pentapetalae</taxon>
        <taxon>rosids</taxon>
        <taxon>fabids</taxon>
        <taxon>Fabales</taxon>
        <taxon>Fabaceae</taxon>
        <taxon>Papilionoideae</taxon>
        <taxon>50 kb inversion clade</taxon>
        <taxon>NPAAA clade</taxon>
        <taxon>Hologalegina</taxon>
        <taxon>IRL clade</taxon>
        <taxon>Trifolieae</taxon>
        <taxon>Trifolium</taxon>
    </lineage>
</organism>
<accession>A0A392NYD8</accession>
<dbReference type="AlphaFoldDB" id="A0A392NYD8"/>
<feature type="region of interest" description="Disordered" evidence="1">
    <location>
        <begin position="1"/>
        <end position="35"/>
    </location>
</feature>
<name>A0A392NYD8_9FABA</name>
<evidence type="ECO:0000256" key="1">
    <source>
        <dbReference type="SAM" id="MobiDB-lite"/>
    </source>
</evidence>
<protein>
    <submittedName>
        <fullName evidence="2">Uncharacterized protein</fullName>
    </submittedName>
</protein>
<feature type="compositionally biased region" description="Basic residues" evidence="1">
    <location>
        <begin position="1"/>
        <end position="10"/>
    </location>
</feature>
<evidence type="ECO:0000313" key="3">
    <source>
        <dbReference type="Proteomes" id="UP000265520"/>
    </source>
</evidence>
<sequence>MMTSRRKKTNRWNYAGDPVLTPANDDDDKREEDQQPKLVVVVVEERGFESPWMESRNRLVKKTSLLVE</sequence>
<keyword evidence="3" id="KW-1185">Reference proteome</keyword>